<sequence>MTKVDHIIENNIVTLDGGLGSELEKKHVEVNNNLWSASALIQNPGIVRDIHKSYFNAGAQLAITDTYQVHIPFPNGDQLRGYELIDLAVDLAKEALSDSNQRQESGLIAGSVGPYGAYLSNGAEYTGDYQLSQSEYKDFHRERVNRLVQDNVDVLLLETMPNFEEAKAVVDLISTEFSKIPIFLSFSTELGEHLWDGTSLKEVISYFNQNEQIRAIGVNCTAPENIIKALHNIAPYTEKKIIVYPNAGDTYDPISKRWVTDHGPINWSELVPTWYEAGACLIGGCCRTSPDDIYEINEAVQQLKKRTANINEQKR</sequence>
<reference evidence="8 9" key="1">
    <citation type="submission" date="2018-02" db="EMBL/GenBank/DDBJ databases">
        <authorList>
            <person name="Cohen D.B."/>
            <person name="Kent A.D."/>
        </authorList>
    </citation>
    <scope>NUCLEOTIDE SEQUENCE [LARGE SCALE GENOMIC DNA]</scope>
    <source>
        <strain evidence="8 9">CECT 9216</strain>
    </source>
</reference>
<dbReference type="InterPro" id="IPR017226">
    <property type="entry name" value="BHMT-like"/>
</dbReference>
<evidence type="ECO:0000256" key="1">
    <source>
        <dbReference type="ARBA" id="ARBA00022603"/>
    </source>
</evidence>
<organism evidence="8 9">
    <name type="scientific">Leuconostoc suionicum</name>
    <dbReference type="NCBI Taxonomy" id="1511761"/>
    <lineage>
        <taxon>Bacteria</taxon>
        <taxon>Bacillati</taxon>
        <taxon>Bacillota</taxon>
        <taxon>Bacilli</taxon>
        <taxon>Lactobacillales</taxon>
        <taxon>Lactobacillaceae</taxon>
        <taxon>Leuconostoc</taxon>
    </lineage>
</organism>
<dbReference type="EMBL" id="OKQR01000003">
    <property type="protein sequence ID" value="SPD94095.1"/>
    <property type="molecule type" value="Genomic_DNA"/>
</dbReference>
<dbReference type="KEGG" id="lsu:A6B45_08605"/>
<dbReference type="GO" id="GO:0009086">
    <property type="term" value="P:methionine biosynthetic process"/>
    <property type="evidence" value="ECO:0007669"/>
    <property type="project" value="InterPro"/>
</dbReference>
<protein>
    <submittedName>
        <fullName evidence="8">Homocysteine S-methyltransferase</fullName>
        <ecNumber evidence="8">2.1.1.10</ecNumber>
    </submittedName>
</protein>
<dbReference type="PROSITE" id="PS50970">
    <property type="entry name" value="HCY"/>
    <property type="match status" value="1"/>
</dbReference>
<dbReference type="GO" id="GO:0008270">
    <property type="term" value="F:zinc ion binding"/>
    <property type="evidence" value="ECO:0007669"/>
    <property type="project" value="InterPro"/>
</dbReference>
<keyword evidence="1 5" id="KW-0489">Methyltransferase</keyword>
<evidence type="ECO:0000256" key="4">
    <source>
        <dbReference type="ARBA" id="ARBA00022833"/>
    </source>
</evidence>
<dbReference type="PIRSF" id="PIRSF037505">
    <property type="entry name" value="Betaine_HMT"/>
    <property type="match status" value="1"/>
</dbReference>
<evidence type="ECO:0000313" key="7">
    <source>
        <dbReference type="EMBL" id="SPD94095.1"/>
    </source>
</evidence>
<keyword evidence="10" id="KW-1185">Reference proteome</keyword>
<dbReference type="InterPro" id="IPR003726">
    <property type="entry name" value="HCY_dom"/>
</dbReference>
<evidence type="ECO:0000313" key="10">
    <source>
        <dbReference type="Proteomes" id="UP000239237"/>
    </source>
</evidence>
<dbReference type="InterPro" id="IPR036589">
    <property type="entry name" value="HCY_dom_sf"/>
</dbReference>
<dbReference type="Proteomes" id="UP000239237">
    <property type="component" value="Unassembled WGS sequence"/>
</dbReference>
<dbReference type="EMBL" id="OKQU01000003">
    <property type="protein sequence ID" value="SPE09522.1"/>
    <property type="molecule type" value="Genomic_DNA"/>
</dbReference>
<dbReference type="PANTHER" id="PTHR46015">
    <property type="entry name" value="ZGC:172121"/>
    <property type="match status" value="1"/>
</dbReference>
<evidence type="ECO:0000256" key="3">
    <source>
        <dbReference type="ARBA" id="ARBA00022723"/>
    </source>
</evidence>
<accession>A0A2N9KFA1</accession>
<keyword evidence="4 5" id="KW-0862">Zinc</keyword>
<gene>
    <name evidence="8" type="primary">mmuM</name>
    <name evidence="7" type="ORF">LES8486_01545</name>
    <name evidence="8" type="ORF">LES9216_01692</name>
</gene>
<reference evidence="7 10" key="2">
    <citation type="submission" date="2018-02" db="EMBL/GenBank/DDBJ databases">
        <authorList>
            <person name="Rodrigo-Torres L."/>
            <person name="Arahal R. D."/>
            <person name="Lucena T."/>
        </authorList>
    </citation>
    <scope>NUCLEOTIDE SEQUENCE [LARGE SCALE GENOMIC DNA]</scope>
    <source>
        <strain evidence="7 10">CECT 8486</strain>
    </source>
</reference>
<keyword evidence="3 5" id="KW-0479">Metal-binding</keyword>
<dbReference type="Pfam" id="PF02574">
    <property type="entry name" value="S-methyl_trans"/>
    <property type="match status" value="1"/>
</dbReference>
<dbReference type="Proteomes" id="UP000237923">
    <property type="component" value="Unassembled WGS sequence"/>
</dbReference>
<feature type="binding site" evidence="5">
    <location>
        <position position="286"/>
    </location>
    <ligand>
        <name>Zn(2+)</name>
        <dbReference type="ChEBI" id="CHEBI:29105"/>
    </ligand>
</feature>
<dbReference type="NCBIfam" id="NF007020">
    <property type="entry name" value="PRK09485.1"/>
    <property type="match status" value="1"/>
</dbReference>
<dbReference type="AlphaFoldDB" id="A0A2N9KFA1"/>
<evidence type="ECO:0000313" key="8">
    <source>
        <dbReference type="EMBL" id="SPE09522.1"/>
    </source>
</evidence>
<evidence type="ECO:0000256" key="5">
    <source>
        <dbReference type="PROSITE-ProRule" id="PRU00333"/>
    </source>
</evidence>
<dbReference type="PANTHER" id="PTHR46015:SF1">
    <property type="entry name" value="HOMOCYSTEINE S-METHYLTRANSFERASE-LIKE ISOFORM 1"/>
    <property type="match status" value="1"/>
</dbReference>
<dbReference type="GO" id="GO:0032259">
    <property type="term" value="P:methylation"/>
    <property type="evidence" value="ECO:0007669"/>
    <property type="project" value="UniProtKB-KW"/>
</dbReference>
<name>A0A2N9KFA1_9LACO</name>
<dbReference type="GO" id="GO:0008898">
    <property type="term" value="F:S-adenosylmethionine-homocysteine S-methyltransferase activity"/>
    <property type="evidence" value="ECO:0007669"/>
    <property type="project" value="TreeGrafter"/>
</dbReference>
<dbReference type="InterPro" id="IPR051486">
    <property type="entry name" value="Hcy_S-methyltransferase"/>
</dbReference>
<dbReference type="EC" id="2.1.1.10" evidence="8"/>
<evidence type="ECO:0000313" key="9">
    <source>
        <dbReference type="Proteomes" id="UP000237923"/>
    </source>
</evidence>
<dbReference type="SUPFAM" id="SSF82282">
    <property type="entry name" value="Homocysteine S-methyltransferase"/>
    <property type="match status" value="1"/>
</dbReference>
<dbReference type="Gene3D" id="3.20.20.330">
    <property type="entry name" value="Homocysteine-binding-like domain"/>
    <property type="match status" value="1"/>
</dbReference>
<evidence type="ECO:0000259" key="6">
    <source>
        <dbReference type="PROSITE" id="PS50970"/>
    </source>
</evidence>
<dbReference type="RefSeq" id="WP_072614218.1">
    <property type="nucleotide sequence ID" value="NZ_AP017935.1"/>
</dbReference>
<evidence type="ECO:0000256" key="2">
    <source>
        <dbReference type="ARBA" id="ARBA00022679"/>
    </source>
</evidence>
<dbReference type="SMR" id="A0A2N9KFA1"/>
<comment type="cofactor">
    <cofactor evidence="5">
        <name>Zn(2+)</name>
        <dbReference type="ChEBI" id="CHEBI:29105"/>
    </cofactor>
</comment>
<feature type="domain" description="Hcy-binding" evidence="6">
    <location>
        <begin position="1"/>
        <end position="300"/>
    </location>
</feature>
<feature type="binding site" evidence="5">
    <location>
        <position position="220"/>
    </location>
    <ligand>
        <name>Zn(2+)</name>
        <dbReference type="ChEBI" id="CHEBI:29105"/>
    </ligand>
</feature>
<proteinExistence type="predicted"/>
<feature type="binding site" evidence="5">
    <location>
        <position position="285"/>
    </location>
    <ligand>
        <name>Zn(2+)</name>
        <dbReference type="ChEBI" id="CHEBI:29105"/>
    </ligand>
</feature>
<keyword evidence="2 5" id="KW-0808">Transferase</keyword>
<dbReference type="GO" id="GO:0033528">
    <property type="term" value="P:S-methylmethionine cycle"/>
    <property type="evidence" value="ECO:0007669"/>
    <property type="project" value="TreeGrafter"/>
</dbReference>
<dbReference type="GeneID" id="99674855"/>